<keyword evidence="3" id="KW-1185">Reference proteome</keyword>
<protein>
    <submittedName>
        <fullName evidence="2">Twin-arginine translocation signal domain-containing protein</fullName>
    </submittedName>
</protein>
<dbReference type="InterPro" id="IPR006311">
    <property type="entry name" value="TAT_signal"/>
</dbReference>
<evidence type="ECO:0000313" key="2">
    <source>
        <dbReference type="EMBL" id="MFC7089965.1"/>
    </source>
</evidence>
<gene>
    <name evidence="2" type="ORF">ACFQH5_10465</name>
</gene>
<dbReference type="InterPro" id="IPR014177">
    <property type="entry name" value="Formate_DH_TAT-contain"/>
</dbReference>
<dbReference type="PIRSF" id="PIRSF036704">
    <property type="entry name" value="UCP036704"/>
    <property type="match status" value="1"/>
</dbReference>
<accession>A0ABW2EVA5</accession>
<dbReference type="InterPro" id="IPR019546">
    <property type="entry name" value="TAT_signal_bac_arc"/>
</dbReference>
<evidence type="ECO:0000256" key="1">
    <source>
        <dbReference type="ARBA" id="ARBA00022729"/>
    </source>
</evidence>
<dbReference type="NCBIfam" id="TIGR02811">
    <property type="entry name" value="formate_TAT"/>
    <property type="match status" value="1"/>
</dbReference>
<reference evidence="3" key="1">
    <citation type="journal article" date="2019" name="Int. J. Syst. Evol. Microbiol.">
        <title>The Global Catalogue of Microorganisms (GCM) 10K type strain sequencing project: providing services to taxonomists for standard genome sequencing and annotation.</title>
        <authorList>
            <consortium name="The Broad Institute Genomics Platform"/>
            <consortium name="The Broad Institute Genome Sequencing Center for Infectious Disease"/>
            <person name="Wu L."/>
            <person name="Ma J."/>
        </authorList>
    </citation>
    <scope>NUCLEOTIDE SEQUENCE [LARGE SCALE GENOMIC DNA]</scope>
    <source>
        <strain evidence="3">CGMCC 1.13666</strain>
    </source>
</reference>
<name>A0ABW2EVA5_9GAMM</name>
<sequence>MTQQRSDTPVNPRRRQFLKTLGAGTAAASAVAGLGHVSLVQAESASPRTDEAPRRYHESEHIRAYYATLRD</sequence>
<proteinExistence type="predicted"/>
<dbReference type="RefSeq" id="WP_346062388.1">
    <property type="nucleotide sequence ID" value="NZ_BAAADR010000010.1"/>
</dbReference>
<organism evidence="2 3">
    <name type="scientific">Halomonas salifodinae</name>
    <dbReference type="NCBI Taxonomy" id="438745"/>
    <lineage>
        <taxon>Bacteria</taxon>
        <taxon>Pseudomonadati</taxon>
        <taxon>Pseudomonadota</taxon>
        <taxon>Gammaproteobacteria</taxon>
        <taxon>Oceanospirillales</taxon>
        <taxon>Halomonadaceae</taxon>
        <taxon>Halomonas</taxon>
    </lineage>
</organism>
<dbReference type="NCBIfam" id="TIGR01409">
    <property type="entry name" value="TAT_signal_seq"/>
    <property type="match status" value="1"/>
</dbReference>
<evidence type="ECO:0000313" key="3">
    <source>
        <dbReference type="Proteomes" id="UP001596411"/>
    </source>
</evidence>
<dbReference type="Proteomes" id="UP001596411">
    <property type="component" value="Unassembled WGS sequence"/>
</dbReference>
<dbReference type="PROSITE" id="PS51318">
    <property type="entry name" value="TAT"/>
    <property type="match status" value="1"/>
</dbReference>
<keyword evidence="1" id="KW-0732">Signal</keyword>
<comment type="caution">
    <text evidence="2">The sequence shown here is derived from an EMBL/GenBank/DDBJ whole genome shotgun (WGS) entry which is preliminary data.</text>
</comment>
<dbReference type="EMBL" id="JBHSZP010000016">
    <property type="protein sequence ID" value="MFC7089965.1"/>
    <property type="molecule type" value="Genomic_DNA"/>
</dbReference>